<dbReference type="Proteomes" id="UP000190890">
    <property type="component" value="Unassembled WGS sequence"/>
</dbReference>
<dbReference type="RefSeq" id="WP_077848796.1">
    <property type="nucleotide sequence ID" value="NZ_LZZM01000197.1"/>
</dbReference>
<sequence>MNDNWYALCISILTNNSSEDALGLMNLRPDKLPKKNLNLTKEQALNLKYLRQTMSWNELGKEFGINGEALRMQVYNALKKTTRTPTKVVQVA</sequence>
<protein>
    <submittedName>
        <fullName evidence="1">Uncharacterized protein</fullName>
    </submittedName>
</protein>
<evidence type="ECO:0000313" key="2">
    <source>
        <dbReference type="Proteomes" id="UP000190890"/>
    </source>
</evidence>
<dbReference type="AlphaFoldDB" id="A0A1S8T9V0"/>
<accession>A0A1S8T9V0</accession>
<dbReference type="EMBL" id="LZZM01000197">
    <property type="protein sequence ID" value="OOM74557.1"/>
    <property type="molecule type" value="Genomic_DNA"/>
</dbReference>
<gene>
    <name evidence="1" type="ORF">CLPUN_37980</name>
</gene>
<dbReference type="STRING" id="29367.CLPUN_37980"/>
<keyword evidence="2" id="KW-1185">Reference proteome</keyword>
<organism evidence="1 2">
    <name type="scientific">Clostridium puniceum</name>
    <dbReference type="NCBI Taxonomy" id="29367"/>
    <lineage>
        <taxon>Bacteria</taxon>
        <taxon>Bacillati</taxon>
        <taxon>Bacillota</taxon>
        <taxon>Clostridia</taxon>
        <taxon>Eubacteriales</taxon>
        <taxon>Clostridiaceae</taxon>
        <taxon>Clostridium</taxon>
    </lineage>
</organism>
<name>A0A1S8T9V0_9CLOT</name>
<proteinExistence type="predicted"/>
<comment type="caution">
    <text evidence="1">The sequence shown here is derived from an EMBL/GenBank/DDBJ whole genome shotgun (WGS) entry which is preliminary data.</text>
</comment>
<reference evidence="1 2" key="1">
    <citation type="submission" date="2016-05" db="EMBL/GenBank/DDBJ databases">
        <title>Microbial solvent formation.</title>
        <authorList>
            <person name="Poehlein A."/>
            <person name="Montoya Solano J.D."/>
            <person name="Flitsch S."/>
            <person name="Krabben P."/>
            <person name="Duerre P."/>
            <person name="Daniel R."/>
        </authorList>
    </citation>
    <scope>NUCLEOTIDE SEQUENCE [LARGE SCALE GENOMIC DNA]</scope>
    <source>
        <strain evidence="1 2">DSM 2619</strain>
    </source>
</reference>
<evidence type="ECO:0000313" key="1">
    <source>
        <dbReference type="EMBL" id="OOM74557.1"/>
    </source>
</evidence>